<accession>A0A077M037</accession>
<comment type="caution">
    <text evidence="2">The sequence shown here is derived from an EMBL/GenBank/DDBJ whole genome shotgun (WGS) entry which is preliminary data.</text>
</comment>
<feature type="compositionally biased region" description="Polar residues" evidence="1">
    <location>
        <begin position="1"/>
        <end position="11"/>
    </location>
</feature>
<dbReference type="Proteomes" id="UP000035721">
    <property type="component" value="Unassembled WGS sequence"/>
</dbReference>
<protein>
    <submittedName>
        <fullName evidence="2">Uncharacterized protein</fullName>
    </submittedName>
</protein>
<sequence length="78" mass="7148">MLIGLASSTGGVSRVPPSDGTTAAGVGDAGRGAPSAGPVVGVAGTAVPHTSQNRAPSGSDSPHEGQVADEAPAGGCGV</sequence>
<gene>
    <name evidence="2" type="ORF">BN12_2000007</name>
</gene>
<feature type="compositionally biased region" description="Low complexity" evidence="1">
    <location>
        <begin position="19"/>
        <end position="48"/>
    </location>
</feature>
<name>A0A077M037_9MICO</name>
<evidence type="ECO:0000313" key="3">
    <source>
        <dbReference type="Proteomes" id="UP000035721"/>
    </source>
</evidence>
<feature type="compositionally biased region" description="Polar residues" evidence="1">
    <location>
        <begin position="49"/>
        <end position="60"/>
    </location>
</feature>
<organism evidence="2 3">
    <name type="scientific">Nostocoides japonicum T1-X7</name>
    <dbReference type="NCBI Taxonomy" id="1194083"/>
    <lineage>
        <taxon>Bacteria</taxon>
        <taxon>Bacillati</taxon>
        <taxon>Actinomycetota</taxon>
        <taxon>Actinomycetes</taxon>
        <taxon>Micrococcales</taxon>
        <taxon>Intrasporangiaceae</taxon>
        <taxon>Nostocoides</taxon>
    </lineage>
</organism>
<dbReference type="EMBL" id="CAJB01000114">
    <property type="protein sequence ID" value="CCH77559.1"/>
    <property type="molecule type" value="Genomic_DNA"/>
</dbReference>
<evidence type="ECO:0000256" key="1">
    <source>
        <dbReference type="SAM" id="MobiDB-lite"/>
    </source>
</evidence>
<keyword evidence="3" id="KW-1185">Reference proteome</keyword>
<evidence type="ECO:0000313" key="2">
    <source>
        <dbReference type="EMBL" id="CCH77559.1"/>
    </source>
</evidence>
<proteinExistence type="predicted"/>
<reference evidence="2 3" key="1">
    <citation type="journal article" date="2013" name="ISME J.">
        <title>A metabolic model for members of the genus Tetrasphaera involved in enhanced biological phosphorus removal.</title>
        <authorList>
            <person name="Kristiansen R."/>
            <person name="Nguyen H.T.T."/>
            <person name="Saunders A.M."/>
            <person name="Nielsen J.L."/>
            <person name="Wimmer R."/>
            <person name="Le V.Q."/>
            <person name="McIlroy S.J."/>
            <person name="Petrovski S."/>
            <person name="Seviour R.J."/>
            <person name="Calteau A."/>
            <person name="Nielsen K.L."/>
            <person name="Nielsen P.H."/>
        </authorList>
    </citation>
    <scope>NUCLEOTIDE SEQUENCE [LARGE SCALE GENOMIC DNA]</scope>
    <source>
        <strain evidence="2 3">T1-X7</strain>
    </source>
</reference>
<dbReference type="AlphaFoldDB" id="A0A077M037"/>
<feature type="region of interest" description="Disordered" evidence="1">
    <location>
        <begin position="1"/>
        <end position="78"/>
    </location>
</feature>